<evidence type="ECO:0000256" key="1">
    <source>
        <dbReference type="SAM" id="MobiDB-lite"/>
    </source>
</evidence>
<reference evidence="2 3" key="1">
    <citation type="submission" date="2021-06" db="EMBL/GenBank/DDBJ databases">
        <title>Caerostris darwini draft genome.</title>
        <authorList>
            <person name="Kono N."/>
            <person name="Arakawa K."/>
        </authorList>
    </citation>
    <scope>NUCLEOTIDE SEQUENCE [LARGE SCALE GENOMIC DNA]</scope>
</reference>
<gene>
    <name evidence="2" type="ORF">CDAR_185111</name>
</gene>
<feature type="region of interest" description="Disordered" evidence="1">
    <location>
        <begin position="121"/>
        <end position="159"/>
    </location>
</feature>
<comment type="caution">
    <text evidence="2">The sequence shown here is derived from an EMBL/GenBank/DDBJ whole genome shotgun (WGS) entry which is preliminary data.</text>
</comment>
<dbReference type="AlphaFoldDB" id="A0AAV4ST51"/>
<name>A0AAV4ST51_9ARAC</name>
<feature type="compositionally biased region" description="Low complexity" evidence="1">
    <location>
        <begin position="131"/>
        <end position="150"/>
    </location>
</feature>
<dbReference type="Proteomes" id="UP001054837">
    <property type="component" value="Unassembled WGS sequence"/>
</dbReference>
<evidence type="ECO:0000313" key="3">
    <source>
        <dbReference type="Proteomes" id="UP001054837"/>
    </source>
</evidence>
<sequence length="159" mass="17097">MSSIESPFHIYKGPTKLESAKDKPKIKYSHHTSPKIASFKLPSGKTKAPPESPFFLCGPIPNLLNTGPKIIVRQQSCVLLFHGGGEKISTFKIKTHPSPPSNDDLLPANVQGHRVLSTWIWQPTRTPPSSTPSSGSIDDDTAATSSSAVSLLGEGDGRR</sequence>
<organism evidence="2 3">
    <name type="scientific">Caerostris darwini</name>
    <dbReference type="NCBI Taxonomy" id="1538125"/>
    <lineage>
        <taxon>Eukaryota</taxon>
        <taxon>Metazoa</taxon>
        <taxon>Ecdysozoa</taxon>
        <taxon>Arthropoda</taxon>
        <taxon>Chelicerata</taxon>
        <taxon>Arachnida</taxon>
        <taxon>Araneae</taxon>
        <taxon>Araneomorphae</taxon>
        <taxon>Entelegynae</taxon>
        <taxon>Araneoidea</taxon>
        <taxon>Araneidae</taxon>
        <taxon>Caerostris</taxon>
    </lineage>
</organism>
<evidence type="ECO:0000313" key="2">
    <source>
        <dbReference type="EMBL" id="GIY35675.1"/>
    </source>
</evidence>
<protein>
    <submittedName>
        <fullName evidence="2">Uncharacterized protein</fullName>
    </submittedName>
</protein>
<proteinExistence type="predicted"/>
<accession>A0AAV4ST51</accession>
<dbReference type="EMBL" id="BPLQ01008196">
    <property type="protein sequence ID" value="GIY35675.1"/>
    <property type="molecule type" value="Genomic_DNA"/>
</dbReference>
<keyword evidence="3" id="KW-1185">Reference proteome</keyword>